<keyword evidence="3 6" id="KW-0479">Metal-binding</keyword>
<dbReference type="GO" id="GO:0051539">
    <property type="term" value="F:4 iron, 4 sulfur cluster binding"/>
    <property type="evidence" value="ECO:0007669"/>
    <property type="project" value="UniProtKB-KW"/>
</dbReference>
<dbReference type="eggNOG" id="COG1032">
    <property type="taxonomic scope" value="Bacteria"/>
</dbReference>
<name>E2ZD08_9FIRM</name>
<evidence type="ECO:0000259" key="8">
    <source>
        <dbReference type="PROSITE" id="PS51918"/>
    </source>
</evidence>
<reference evidence="9 10" key="1">
    <citation type="submission" date="2010-08" db="EMBL/GenBank/DDBJ databases">
        <authorList>
            <person name="Weinstock G."/>
            <person name="Sodergren E."/>
            <person name="Clifton S."/>
            <person name="Fulton L."/>
            <person name="Fulton B."/>
            <person name="Courtney L."/>
            <person name="Fronick C."/>
            <person name="Harrison M."/>
            <person name="Strong C."/>
            <person name="Farmer C."/>
            <person name="Delahaunty K."/>
            <person name="Markovic C."/>
            <person name="Hall O."/>
            <person name="Minx P."/>
            <person name="Tomlinson C."/>
            <person name="Mitreva M."/>
            <person name="Hou S."/>
            <person name="Chen J."/>
            <person name="Wollam A."/>
            <person name="Pepin K.H."/>
            <person name="Johnson M."/>
            <person name="Bhonagiri V."/>
            <person name="Zhang X."/>
            <person name="Suruliraj S."/>
            <person name="Warren W."/>
            <person name="Chinwalla A."/>
            <person name="Mardis E.R."/>
            <person name="Wilson R.K."/>
        </authorList>
    </citation>
    <scope>NUCLEOTIDE SEQUENCE [LARGE SCALE GENOMIC DNA]</scope>
    <source>
        <strain evidence="9 10">F0359</strain>
    </source>
</reference>
<evidence type="ECO:0000256" key="3">
    <source>
        <dbReference type="ARBA" id="ARBA00022723"/>
    </source>
</evidence>
<dbReference type="InterPro" id="IPR013704">
    <property type="entry name" value="UPF0313_N"/>
</dbReference>
<dbReference type="InterPro" id="IPR024560">
    <property type="entry name" value="UPF0313_C"/>
</dbReference>
<evidence type="ECO:0000256" key="2">
    <source>
        <dbReference type="ARBA" id="ARBA00022691"/>
    </source>
</evidence>
<keyword evidence="10" id="KW-1185">Reference proteome</keyword>
<dbReference type="NCBIfam" id="TIGR03904">
    <property type="entry name" value="SAM_YgiQ"/>
    <property type="match status" value="1"/>
</dbReference>
<dbReference type="InterPro" id="IPR022946">
    <property type="entry name" value="UPF0313"/>
</dbReference>
<evidence type="ECO:0000256" key="1">
    <source>
        <dbReference type="ARBA" id="ARBA00022485"/>
    </source>
</evidence>
<dbReference type="InterPro" id="IPR058240">
    <property type="entry name" value="rSAM_sf"/>
</dbReference>
<dbReference type="InterPro" id="IPR007197">
    <property type="entry name" value="rSAM"/>
</dbReference>
<keyword evidence="5 6" id="KW-0411">Iron-sulfur</keyword>
<dbReference type="PROSITE" id="PS51918">
    <property type="entry name" value="RADICAL_SAM"/>
    <property type="match status" value="1"/>
</dbReference>
<dbReference type="PANTHER" id="PTHR32331:SF0">
    <property type="entry name" value="UPF0313 PROTEIN YGIQ"/>
    <property type="match status" value="1"/>
</dbReference>
<keyword evidence="2 6" id="KW-0949">S-adenosyl-L-methionine</keyword>
<dbReference type="HOGENOM" id="CLU_018288_2_0_9"/>
<dbReference type="Gene3D" id="3.80.30.20">
    <property type="entry name" value="tm_1862 like domain"/>
    <property type="match status" value="1"/>
</dbReference>
<dbReference type="SFLD" id="SFLDG01082">
    <property type="entry name" value="B12-binding_domain_containing"/>
    <property type="match status" value="1"/>
</dbReference>
<dbReference type="OrthoDB" id="9803479at2"/>
<dbReference type="GO" id="GO:0005506">
    <property type="term" value="F:iron ion binding"/>
    <property type="evidence" value="ECO:0007669"/>
    <property type="project" value="UniProtKB-UniRule"/>
</dbReference>
<feature type="compositionally biased region" description="Polar residues" evidence="7">
    <location>
        <begin position="646"/>
        <end position="656"/>
    </location>
</feature>
<gene>
    <name evidence="9" type="ORF">HMPREF9429_01112</name>
</gene>
<dbReference type="STRING" id="706434.HMPREF9429_01112"/>
<evidence type="ECO:0000313" key="10">
    <source>
        <dbReference type="Proteomes" id="UP000003195"/>
    </source>
</evidence>
<feature type="region of interest" description="Disordered" evidence="7">
    <location>
        <begin position="599"/>
        <end position="656"/>
    </location>
</feature>
<dbReference type="SUPFAM" id="SSF102114">
    <property type="entry name" value="Radical SAM enzymes"/>
    <property type="match status" value="1"/>
</dbReference>
<dbReference type="InterPro" id="IPR023404">
    <property type="entry name" value="rSAM_horseshoe"/>
</dbReference>
<protein>
    <submittedName>
        <fullName evidence="9">Putative radical SAM protein YgiQ</fullName>
    </submittedName>
</protein>
<dbReference type="EMBL" id="AECS01000037">
    <property type="protein sequence ID" value="EFQ03929.1"/>
    <property type="molecule type" value="Genomic_DNA"/>
</dbReference>
<evidence type="ECO:0000256" key="4">
    <source>
        <dbReference type="ARBA" id="ARBA00023004"/>
    </source>
</evidence>
<dbReference type="SFLD" id="SFLDG01069">
    <property type="entry name" value="UPF0313"/>
    <property type="match status" value="1"/>
</dbReference>
<feature type="binding site" evidence="6">
    <location>
        <position position="308"/>
    </location>
    <ligand>
        <name>[4Fe-4S] cluster</name>
        <dbReference type="ChEBI" id="CHEBI:49883"/>
        <note>4Fe-4S-S-AdoMet</note>
    </ligand>
</feature>
<feature type="compositionally biased region" description="Basic and acidic residues" evidence="7">
    <location>
        <begin position="599"/>
        <end position="611"/>
    </location>
</feature>
<dbReference type="GO" id="GO:0003824">
    <property type="term" value="F:catalytic activity"/>
    <property type="evidence" value="ECO:0007669"/>
    <property type="project" value="InterPro"/>
</dbReference>
<dbReference type="RefSeq" id="WP_006942231.1">
    <property type="nucleotide sequence ID" value="NZ_GL538208.1"/>
</dbReference>
<evidence type="ECO:0000256" key="6">
    <source>
        <dbReference type="HAMAP-Rule" id="MF_01251"/>
    </source>
</evidence>
<organism evidence="9 10">
    <name type="scientific">Megasphaera micronuciformis F0359</name>
    <dbReference type="NCBI Taxonomy" id="706434"/>
    <lineage>
        <taxon>Bacteria</taxon>
        <taxon>Bacillati</taxon>
        <taxon>Bacillota</taxon>
        <taxon>Negativicutes</taxon>
        <taxon>Veillonellales</taxon>
        <taxon>Veillonellaceae</taxon>
        <taxon>Megasphaera</taxon>
    </lineage>
</organism>
<sequence>MSTEFLVTSRKDMEERGWDQLDFVYVNGDAYVDHPGFAAALIGRMLEARGYRVGLISQPDWHDVEAFKVLGKPRLGILITAGNLDSMLSEKTAAKKIRNTDSYSPGGKAGRRPERATIVYANRMREAYKDVPIIIGGIEASLRRFAHYDYWSDKVRHSMLLDSKADILSYGMGEHSVAQIADALAEGKTTAEMYNIRGICYVTGKTPNIKDSVFCPSYEEVKADKHKFAEAFKIQYEEQDPFYGKTIIQPSENRFVVQTPPAEPLTTAEMDAVYELPFTRRWHPDYDEDGGVPALQEVQFSLTSQRGCFGHCHFCAIASHQGRIIQHRSHESLIREAEHMTTLEGFKGYIHDVGGPTANFRHVACRKQLTAGACRNKHCIGSETCMRLDPSHADYLSLLRKIRKVKKVKKVFVRSGLRYDYLLEDPNNREFIKELCEFHVSGQLKVAPEHAAKHVTDMMGKAGIDTFYKFKDVFDDVNRELGKKQYLVPYFMSSHPGCTLQDAVTLAEFLRDMHMQPEQVQDFIPTPGSLSTAMYYTGMNPLTGEKVYVARRQEEKAMQRALMQYKNPANYDTVHKALCLAGRRDLIGFGPKCLIAPRRKAEAKERRDYKGARKSRTSQGQDIHKSEGRQSGRMNSVKGTRRQGGRFSQNRKTARR</sequence>
<evidence type="ECO:0000256" key="5">
    <source>
        <dbReference type="ARBA" id="ARBA00023014"/>
    </source>
</evidence>
<dbReference type="Proteomes" id="UP000003195">
    <property type="component" value="Unassembled WGS sequence"/>
</dbReference>
<comment type="similarity">
    <text evidence="6">Belongs to the UPF0313 family.</text>
</comment>
<accession>E2ZD08</accession>
<comment type="cofactor">
    <cofactor evidence="6">
        <name>[4Fe-4S] cluster</name>
        <dbReference type="ChEBI" id="CHEBI:49883"/>
    </cofactor>
    <text evidence="6">Binds 1 [4Fe-4S] cluster. The cluster is coordinated with 3 cysteines and an exchangeable S-adenosyl-L-methionine.</text>
</comment>
<comment type="caution">
    <text evidence="9">The sequence shown here is derived from an EMBL/GenBank/DDBJ whole genome shotgun (WGS) entry which is preliminary data.</text>
</comment>
<evidence type="ECO:0000313" key="9">
    <source>
        <dbReference type="EMBL" id="EFQ03929.1"/>
    </source>
</evidence>
<proteinExistence type="inferred from homology"/>
<dbReference type="SFLD" id="SFLDS00029">
    <property type="entry name" value="Radical_SAM"/>
    <property type="match status" value="1"/>
</dbReference>
<feature type="domain" description="Radical SAM core" evidence="8">
    <location>
        <begin position="294"/>
        <end position="566"/>
    </location>
</feature>
<keyword evidence="4 6" id="KW-0408">Iron</keyword>
<dbReference type="InterPro" id="IPR006638">
    <property type="entry name" value="Elp3/MiaA/NifB-like_rSAM"/>
</dbReference>
<dbReference type="Pfam" id="PF11842">
    <property type="entry name" value="DUF3362"/>
    <property type="match status" value="1"/>
</dbReference>
<dbReference type="Pfam" id="PF08497">
    <property type="entry name" value="Radical_SAM_N"/>
    <property type="match status" value="1"/>
</dbReference>
<keyword evidence="1 6" id="KW-0004">4Fe-4S</keyword>
<feature type="binding site" evidence="6">
    <location>
        <position position="315"/>
    </location>
    <ligand>
        <name>[4Fe-4S] cluster</name>
        <dbReference type="ChEBI" id="CHEBI:49883"/>
        <note>4Fe-4S-S-AdoMet</note>
    </ligand>
</feature>
<dbReference type="PANTHER" id="PTHR32331">
    <property type="entry name" value="UPF0313 PROTEIN YGIQ"/>
    <property type="match status" value="1"/>
</dbReference>
<dbReference type="SMART" id="SM00729">
    <property type="entry name" value="Elp3"/>
    <property type="match status" value="1"/>
</dbReference>
<evidence type="ECO:0000256" key="7">
    <source>
        <dbReference type="SAM" id="MobiDB-lite"/>
    </source>
</evidence>
<dbReference type="HAMAP" id="MF_01251">
    <property type="entry name" value="UPF0313"/>
    <property type="match status" value="1"/>
</dbReference>
<feature type="binding site" evidence="6">
    <location>
        <position position="312"/>
    </location>
    <ligand>
        <name>[4Fe-4S] cluster</name>
        <dbReference type="ChEBI" id="CHEBI:49883"/>
        <note>4Fe-4S-S-AdoMet</note>
    </ligand>
</feature>
<dbReference type="AlphaFoldDB" id="E2ZD08"/>